<keyword evidence="3" id="KW-1185">Reference proteome</keyword>
<evidence type="ECO:0000256" key="1">
    <source>
        <dbReference type="SAM" id="MobiDB-lite"/>
    </source>
</evidence>
<organism evidence="2 3">
    <name type="scientific">Nesidiocoris tenuis</name>
    <dbReference type="NCBI Taxonomy" id="355587"/>
    <lineage>
        <taxon>Eukaryota</taxon>
        <taxon>Metazoa</taxon>
        <taxon>Ecdysozoa</taxon>
        <taxon>Arthropoda</taxon>
        <taxon>Hexapoda</taxon>
        <taxon>Insecta</taxon>
        <taxon>Pterygota</taxon>
        <taxon>Neoptera</taxon>
        <taxon>Paraneoptera</taxon>
        <taxon>Hemiptera</taxon>
        <taxon>Heteroptera</taxon>
        <taxon>Panheteroptera</taxon>
        <taxon>Cimicomorpha</taxon>
        <taxon>Miridae</taxon>
        <taxon>Dicyphina</taxon>
        <taxon>Nesidiocoris</taxon>
    </lineage>
</organism>
<feature type="compositionally biased region" description="Polar residues" evidence="1">
    <location>
        <begin position="237"/>
        <end position="255"/>
    </location>
</feature>
<sequence length="278" mass="30884">MLTVKADKGLHGKQVNHPTTIFSTNSRQGNRPACVASYTEKKLLVLKNYVFYESRSSDGERSDALDKNSAKNSCIRNSRMDASDPVPRSSKNHSADRRRIKPKSWKPNGGGMRPYNSPEVQNAIPAADECIIDVNTVKPKVDTWFRPRNDAKLPNKWIKYGDDVKQTKVTRNRASDGPPNPQDRPRSQGSDCVVQEHTLRPSELLNRQGKLISIEDILINAKSDDKNKKESDPEQNAEGSNTDLPQASGDECSQISDDRPSGQECLPNALQVSNSDSN</sequence>
<feature type="region of interest" description="Disordered" evidence="1">
    <location>
        <begin position="57"/>
        <end position="119"/>
    </location>
</feature>
<feature type="region of interest" description="Disordered" evidence="1">
    <location>
        <begin position="1"/>
        <end position="32"/>
    </location>
</feature>
<dbReference type="Proteomes" id="UP000479000">
    <property type="component" value="Unassembled WGS sequence"/>
</dbReference>
<dbReference type="EMBL" id="CADCXU010029418">
    <property type="protein sequence ID" value="CAB0015726.1"/>
    <property type="molecule type" value="Genomic_DNA"/>
</dbReference>
<feature type="compositionally biased region" description="Basic and acidic residues" evidence="1">
    <location>
        <begin position="222"/>
        <end position="232"/>
    </location>
</feature>
<proteinExistence type="predicted"/>
<evidence type="ECO:0000313" key="3">
    <source>
        <dbReference type="Proteomes" id="UP000479000"/>
    </source>
</evidence>
<reference evidence="2 3" key="1">
    <citation type="submission" date="2020-02" db="EMBL/GenBank/DDBJ databases">
        <authorList>
            <person name="Ferguson B K."/>
        </authorList>
    </citation>
    <scope>NUCLEOTIDE SEQUENCE [LARGE SCALE GENOMIC DNA]</scope>
</reference>
<feature type="region of interest" description="Disordered" evidence="1">
    <location>
        <begin position="222"/>
        <end position="278"/>
    </location>
</feature>
<dbReference type="AlphaFoldDB" id="A0A6H5HN16"/>
<gene>
    <name evidence="2" type="ORF">NTEN_LOCUS20066</name>
</gene>
<feature type="compositionally biased region" description="Basic and acidic residues" evidence="1">
    <location>
        <begin position="57"/>
        <end position="69"/>
    </location>
</feature>
<feature type="compositionally biased region" description="Polar residues" evidence="1">
    <location>
        <begin position="16"/>
        <end position="29"/>
    </location>
</feature>
<protein>
    <submittedName>
        <fullName evidence="2">Uncharacterized protein</fullName>
    </submittedName>
</protein>
<name>A0A6H5HN16_9HEMI</name>
<accession>A0A6H5HN16</accession>
<feature type="compositionally biased region" description="Basic and acidic residues" evidence="1">
    <location>
        <begin position="1"/>
        <end position="10"/>
    </location>
</feature>
<feature type="region of interest" description="Disordered" evidence="1">
    <location>
        <begin position="164"/>
        <end position="191"/>
    </location>
</feature>
<evidence type="ECO:0000313" key="2">
    <source>
        <dbReference type="EMBL" id="CAB0015726.1"/>
    </source>
</evidence>